<dbReference type="InterPro" id="IPR000847">
    <property type="entry name" value="LysR_HTH_N"/>
</dbReference>
<dbReference type="Gene3D" id="3.40.190.10">
    <property type="entry name" value="Periplasmic binding protein-like II"/>
    <property type="match status" value="2"/>
</dbReference>
<dbReference type="OrthoDB" id="3286335at2"/>
<reference evidence="8" key="2">
    <citation type="submission" date="2021-04" db="EMBL/GenBank/DDBJ databases">
        <authorList>
            <person name="Wen M.-L."/>
            <person name="Han X.-L."/>
            <person name="Xiong J."/>
        </authorList>
    </citation>
    <scope>NUCLEOTIDE SEQUENCE</scope>
    <source>
        <strain evidence="8">AGR0001</strain>
    </source>
</reference>
<dbReference type="Pfam" id="PF00126">
    <property type="entry name" value="HTH_1"/>
    <property type="match status" value="1"/>
</dbReference>
<dbReference type="PRINTS" id="PR00039">
    <property type="entry name" value="HTHLYSR"/>
</dbReference>
<organism evidence="7">
    <name type="scientific">Streptomyces auratus AGR0001</name>
    <dbReference type="NCBI Taxonomy" id="1160718"/>
    <lineage>
        <taxon>Bacteria</taxon>
        <taxon>Bacillati</taxon>
        <taxon>Actinomycetota</taxon>
        <taxon>Actinomycetes</taxon>
        <taxon>Kitasatosporales</taxon>
        <taxon>Streptomycetaceae</taxon>
        <taxon>Streptomyces</taxon>
    </lineage>
</organism>
<dbReference type="Gene3D" id="1.10.10.10">
    <property type="entry name" value="Winged helix-like DNA-binding domain superfamily/Winged helix DNA-binding domain"/>
    <property type="match status" value="1"/>
</dbReference>
<dbReference type="InterPro" id="IPR036388">
    <property type="entry name" value="WH-like_DNA-bd_sf"/>
</dbReference>
<comment type="similarity">
    <text evidence="1">Belongs to the LysR transcriptional regulatory family.</text>
</comment>
<dbReference type="PROSITE" id="PS50931">
    <property type="entry name" value="HTH_LYSR"/>
    <property type="match status" value="1"/>
</dbReference>
<evidence type="ECO:0000256" key="3">
    <source>
        <dbReference type="ARBA" id="ARBA00023125"/>
    </source>
</evidence>
<dbReference type="PANTHER" id="PTHR30346">
    <property type="entry name" value="TRANSCRIPTIONAL DUAL REGULATOR HCAR-RELATED"/>
    <property type="match status" value="1"/>
</dbReference>
<dbReference type="AlphaFoldDB" id="J2JXS7"/>
<evidence type="ECO:0000313" key="8">
    <source>
        <dbReference type="EMBL" id="QTZ91789.1"/>
    </source>
</evidence>
<dbReference type="SUPFAM" id="SSF53850">
    <property type="entry name" value="Periplasmic binding protein-like II"/>
    <property type="match status" value="1"/>
</dbReference>
<dbReference type="HOGENOM" id="CLU_039613_6_0_11"/>
<dbReference type="RefSeq" id="WP_006605794.1">
    <property type="nucleotide sequence ID" value="NZ_CP072931.1"/>
</dbReference>
<feature type="region of interest" description="Disordered" evidence="5">
    <location>
        <begin position="309"/>
        <end position="331"/>
    </location>
</feature>
<keyword evidence="3" id="KW-0238">DNA-binding</keyword>
<gene>
    <name evidence="8" type="ORF">SU9_010110</name>
    <name evidence="7" type="ORF">SU9_21372</name>
</gene>
<keyword evidence="4" id="KW-0804">Transcription</keyword>
<evidence type="ECO:0000313" key="7">
    <source>
        <dbReference type="EMBL" id="EJJ04880.1"/>
    </source>
</evidence>
<dbReference type="SUPFAM" id="SSF46785">
    <property type="entry name" value="Winged helix' DNA-binding domain"/>
    <property type="match status" value="1"/>
</dbReference>
<dbReference type="Pfam" id="PF03466">
    <property type="entry name" value="LysR_substrate"/>
    <property type="match status" value="1"/>
</dbReference>
<reference evidence="7" key="1">
    <citation type="journal article" date="2012" name="J. Bacteriol.">
        <title>Genome Sequence of Streptomyces auratus Strain AGR0001, a Phoslactomycin-Producing Actinomycete.</title>
        <authorList>
            <person name="Han X."/>
            <person name="Li M."/>
            <person name="Ding Z."/>
            <person name="Zhao J."/>
            <person name="Ji K."/>
            <person name="Wen M."/>
            <person name="Lu T."/>
        </authorList>
    </citation>
    <scope>NUCLEOTIDE SEQUENCE [LARGE SCALE GENOMIC DNA]</scope>
    <source>
        <strain evidence="7">AGR0001</strain>
    </source>
</reference>
<dbReference type="EMBL" id="CP072931">
    <property type="protein sequence ID" value="QTZ91789.1"/>
    <property type="molecule type" value="Genomic_DNA"/>
</dbReference>
<name>J2JXS7_9ACTN</name>
<dbReference type="eggNOG" id="COG0583">
    <property type="taxonomic scope" value="Bacteria"/>
</dbReference>
<evidence type="ECO:0000256" key="4">
    <source>
        <dbReference type="ARBA" id="ARBA00023163"/>
    </source>
</evidence>
<accession>J2JXS7</accession>
<dbReference type="GO" id="GO:0003700">
    <property type="term" value="F:DNA-binding transcription factor activity"/>
    <property type="evidence" value="ECO:0007669"/>
    <property type="project" value="InterPro"/>
</dbReference>
<proteinExistence type="inferred from homology"/>
<dbReference type="EMBL" id="AJGV01000128">
    <property type="protein sequence ID" value="EJJ04880.1"/>
    <property type="molecule type" value="Genomic_DNA"/>
</dbReference>
<evidence type="ECO:0000313" key="9">
    <source>
        <dbReference type="Proteomes" id="UP000009036"/>
    </source>
</evidence>
<dbReference type="Proteomes" id="UP000009036">
    <property type="component" value="Chromosome"/>
</dbReference>
<evidence type="ECO:0000259" key="6">
    <source>
        <dbReference type="PROSITE" id="PS50931"/>
    </source>
</evidence>
<sequence length="331" mass="35337">MLELRHFQVLRAIAHEGSLAGAARALRYTQPTVTYHLTTLESHFGAPLFHRGPRGAVLTEVGEALLPHAEAVLERVKLAEQEIRGLVQRGTMTLHVGTFPTAGALLLPPAVRTLHQRGVDITLREGELPALLAALRSRELDLALVFSQPGDPLDLGEEFVVHPLVEDPLLLVLPADHPQAGLDRVPLTALREDGWIMGTTDWDPCDRLLSWACAREGFEPVRVMRTDDYGVLQGFVAAGVGVALVPRLGLGSPRRDLAIRPVDGPVLARQIGVAVLRTTTAVSAGQLLAELRTEAERIQAGHRGAESFSAIASAGDSAGPDHPAPGAPSSS</sequence>
<dbReference type="GO" id="GO:0003677">
    <property type="term" value="F:DNA binding"/>
    <property type="evidence" value="ECO:0007669"/>
    <property type="project" value="UniProtKB-KW"/>
</dbReference>
<protein>
    <submittedName>
        <fullName evidence="7">LysR family transcriptional regulator</fullName>
    </submittedName>
</protein>
<dbReference type="PATRIC" id="fig|1160718.3.peg.4324"/>
<keyword evidence="2" id="KW-0805">Transcription regulation</keyword>
<evidence type="ECO:0000256" key="1">
    <source>
        <dbReference type="ARBA" id="ARBA00009437"/>
    </source>
</evidence>
<evidence type="ECO:0000256" key="2">
    <source>
        <dbReference type="ARBA" id="ARBA00023015"/>
    </source>
</evidence>
<dbReference type="GO" id="GO:0032993">
    <property type="term" value="C:protein-DNA complex"/>
    <property type="evidence" value="ECO:0007669"/>
    <property type="project" value="TreeGrafter"/>
</dbReference>
<dbReference type="InterPro" id="IPR005119">
    <property type="entry name" value="LysR_subst-bd"/>
</dbReference>
<dbReference type="KEGG" id="sauh:SU9_010110"/>
<dbReference type="CDD" id="cd08423">
    <property type="entry name" value="PBP2_LTTR_like_6"/>
    <property type="match status" value="1"/>
</dbReference>
<dbReference type="InterPro" id="IPR036390">
    <property type="entry name" value="WH_DNA-bd_sf"/>
</dbReference>
<evidence type="ECO:0000256" key="5">
    <source>
        <dbReference type="SAM" id="MobiDB-lite"/>
    </source>
</evidence>
<feature type="compositionally biased region" description="Pro residues" evidence="5">
    <location>
        <begin position="322"/>
        <end position="331"/>
    </location>
</feature>
<feature type="domain" description="HTH lysR-type" evidence="6">
    <location>
        <begin position="2"/>
        <end position="59"/>
    </location>
</feature>
<dbReference type="PANTHER" id="PTHR30346:SF29">
    <property type="entry name" value="LYSR SUBSTRATE-BINDING"/>
    <property type="match status" value="1"/>
</dbReference>
<dbReference type="STRING" id="1160718.SU9_21372"/>
<keyword evidence="9" id="KW-1185">Reference proteome</keyword>